<dbReference type="InterPro" id="IPR003658">
    <property type="entry name" value="Anti-sigma_ant"/>
</dbReference>
<dbReference type="SUPFAM" id="SSF52091">
    <property type="entry name" value="SpoIIaa-like"/>
    <property type="match status" value="1"/>
</dbReference>
<dbReference type="PANTHER" id="PTHR33495">
    <property type="entry name" value="ANTI-SIGMA FACTOR ANTAGONIST TM_1081-RELATED-RELATED"/>
    <property type="match status" value="1"/>
</dbReference>
<feature type="domain" description="STAS" evidence="3">
    <location>
        <begin position="12"/>
        <end position="121"/>
    </location>
</feature>
<dbReference type="AlphaFoldDB" id="A0AA45LAV3"/>
<dbReference type="GO" id="GO:0043856">
    <property type="term" value="F:anti-sigma factor antagonist activity"/>
    <property type="evidence" value="ECO:0007669"/>
    <property type="project" value="InterPro"/>
</dbReference>
<dbReference type="CDD" id="cd07043">
    <property type="entry name" value="STAS_anti-anti-sigma_factors"/>
    <property type="match status" value="1"/>
</dbReference>
<evidence type="ECO:0000313" key="5">
    <source>
        <dbReference type="Proteomes" id="UP000677152"/>
    </source>
</evidence>
<proteinExistence type="inferred from homology"/>
<name>A0AA45LAV3_9PSEU</name>
<dbReference type="Gene3D" id="3.30.750.24">
    <property type="entry name" value="STAS domain"/>
    <property type="match status" value="1"/>
</dbReference>
<dbReference type="Pfam" id="PF01740">
    <property type="entry name" value="STAS"/>
    <property type="match status" value="1"/>
</dbReference>
<organism evidence="4 5">
    <name type="scientific">Actinosynnema pretiosum subsp. pretiosum</name>
    <dbReference type="NCBI Taxonomy" id="103721"/>
    <lineage>
        <taxon>Bacteria</taxon>
        <taxon>Bacillati</taxon>
        <taxon>Actinomycetota</taxon>
        <taxon>Actinomycetes</taxon>
        <taxon>Pseudonocardiales</taxon>
        <taxon>Pseudonocardiaceae</taxon>
        <taxon>Actinosynnema</taxon>
    </lineage>
</organism>
<evidence type="ECO:0000256" key="2">
    <source>
        <dbReference type="RuleBase" id="RU003749"/>
    </source>
</evidence>
<evidence type="ECO:0000256" key="1">
    <source>
        <dbReference type="ARBA" id="ARBA00009013"/>
    </source>
</evidence>
<dbReference type="Proteomes" id="UP000677152">
    <property type="component" value="Chromosome"/>
</dbReference>
<evidence type="ECO:0000259" key="3">
    <source>
        <dbReference type="PROSITE" id="PS50801"/>
    </source>
</evidence>
<gene>
    <name evidence="4" type="ORF">KCV87_07665</name>
</gene>
<dbReference type="PROSITE" id="PS50801">
    <property type="entry name" value="STAS"/>
    <property type="match status" value="1"/>
</dbReference>
<dbReference type="NCBIfam" id="TIGR00377">
    <property type="entry name" value="ant_ant_sig"/>
    <property type="match status" value="1"/>
</dbReference>
<dbReference type="EMBL" id="CP073249">
    <property type="protein sequence ID" value="QUF05938.1"/>
    <property type="molecule type" value="Genomic_DNA"/>
</dbReference>
<comment type="similarity">
    <text evidence="1 2">Belongs to the anti-sigma-factor antagonist family.</text>
</comment>
<sequence length="125" mass="12948">MTTGAEDRTPPVDVETDSVDGVVVVKVDGEVDMAGHDLIAGAFGAAIARKSSGVVLDLRGVTFFGSMGVDTVIGAIKASERSGVALALATEQRVVLRALRMTDLEAKVAVFPTLFEAMASVAARR</sequence>
<dbReference type="PANTHER" id="PTHR33495:SF2">
    <property type="entry name" value="ANTI-SIGMA FACTOR ANTAGONIST TM_1081-RELATED"/>
    <property type="match status" value="1"/>
</dbReference>
<dbReference type="InterPro" id="IPR036513">
    <property type="entry name" value="STAS_dom_sf"/>
</dbReference>
<reference evidence="4" key="1">
    <citation type="submission" date="2021-04" db="EMBL/GenBank/DDBJ databases">
        <title>Genomic sequence of Actinosynnema pretiosum subsp. pretiosum ATCC 31280 (C-14919).</title>
        <authorList>
            <person name="Bai L."/>
            <person name="Wang X."/>
            <person name="Xiao Y."/>
        </authorList>
    </citation>
    <scope>NUCLEOTIDE SEQUENCE</scope>
    <source>
        <strain evidence="4">ATCC 31280</strain>
    </source>
</reference>
<evidence type="ECO:0000313" key="4">
    <source>
        <dbReference type="EMBL" id="QUF05938.1"/>
    </source>
</evidence>
<protein>
    <recommendedName>
        <fullName evidence="2">Anti-sigma factor antagonist</fullName>
    </recommendedName>
</protein>
<dbReference type="InterPro" id="IPR002645">
    <property type="entry name" value="STAS_dom"/>
</dbReference>
<accession>A0AA45LAV3</accession>